<dbReference type="EMBL" id="CP040428">
    <property type="protein sequence ID" value="QCT20887.1"/>
    <property type="molecule type" value="Genomic_DNA"/>
</dbReference>
<feature type="transmembrane region" description="Helical" evidence="1">
    <location>
        <begin position="127"/>
        <end position="147"/>
    </location>
</feature>
<dbReference type="GO" id="GO:0016020">
    <property type="term" value="C:membrane"/>
    <property type="evidence" value="ECO:0007669"/>
    <property type="project" value="InterPro"/>
</dbReference>
<dbReference type="RefSeq" id="WP_138096917.1">
    <property type="nucleotide sequence ID" value="NZ_CP040428.1"/>
</dbReference>
<accession>A0A4V1G7U7</accession>
<keyword evidence="4" id="KW-1185">Reference proteome</keyword>
<dbReference type="Gene3D" id="1.20.120.1220">
    <property type="match status" value="1"/>
</dbReference>
<dbReference type="AlphaFoldDB" id="A0A4V1G7U7"/>
<name>A0A4V1G7U7_9ENTR</name>
<feature type="domain" description="Prepilin type IV endopeptidase peptidase" evidence="2">
    <location>
        <begin position="12"/>
        <end position="108"/>
    </location>
</feature>
<keyword evidence="1" id="KW-1133">Transmembrane helix</keyword>
<evidence type="ECO:0000259" key="2">
    <source>
        <dbReference type="Pfam" id="PF01478"/>
    </source>
</evidence>
<sequence>MISSYQYGILFLVTLLCLVISWNDLYKRTIHNKYVLCIVLLAAIYGVLPGREINAVAAGLSLLAGFFLFYAHFIGAGDVKIFSALVLFVPQQQFFSFLFLTTLYGVAVVAIGFVGFRKQMEATGVPYGVAISLSFICCMFFSASGYIQ</sequence>
<feature type="transmembrane region" description="Helical" evidence="1">
    <location>
        <begin position="55"/>
        <end position="74"/>
    </location>
</feature>
<keyword evidence="1" id="KW-0812">Transmembrane</keyword>
<evidence type="ECO:0000313" key="4">
    <source>
        <dbReference type="Proteomes" id="UP000302163"/>
    </source>
</evidence>
<dbReference type="Pfam" id="PF01478">
    <property type="entry name" value="Peptidase_A24"/>
    <property type="match status" value="1"/>
</dbReference>
<protein>
    <submittedName>
        <fullName evidence="3">Flp operon protein B</fullName>
    </submittedName>
</protein>
<proteinExistence type="predicted"/>
<reference evidence="3 4" key="1">
    <citation type="submission" date="2019-05" db="EMBL/GenBank/DDBJ databases">
        <title>Complete genome sequence of Izhakiella calystegiae KSNA2, an endophyte isolated from beach morning glory (Calystegia soldanella).</title>
        <authorList>
            <person name="Jiang L."/>
            <person name="Jeong J.C."/>
            <person name="Kim C.Y."/>
            <person name="Kim D.H."/>
            <person name="Kim S.W."/>
            <person name="Lee j."/>
        </authorList>
    </citation>
    <scope>NUCLEOTIDE SEQUENCE [LARGE SCALE GENOMIC DNA]</scope>
    <source>
        <strain evidence="3 4">KSNA2</strain>
    </source>
</reference>
<dbReference type="InterPro" id="IPR000045">
    <property type="entry name" value="Prepilin_IV_endopep_pep"/>
</dbReference>
<feature type="transmembrane region" description="Helical" evidence="1">
    <location>
        <begin position="31"/>
        <end position="48"/>
    </location>
</feature>
<dbReference type="OrthoDB" id="5687582at2"/>
<dbReference type="GO" id="GO:0004190">
    <property type="term" value="F:aspartic-type endopeptidase activity"/>
    <property type="evidence" value="ECO:0007669"/>
    <property type="project" value="InterPro"/>
</dbReference>
<organism evidence="3 4">
    <name type="scientific">Jejubacter calystegiae</name>
    <dbReference type="NCBI Taxonomy" id="2579935"/>
    <lineage>
        <taxon>Bacteria</taxon>
        <taxon>Pseudomonadati</taxon>
        <taxon>Pseudomonadota</taxon>
        <taxon>Gammaproteobacteria</taxon>
        <taxon>Enterobacterales</taxon>
        <taxon>Enterobacteriaceae</taxon>
        <taxon>Jejubacter</taxon>
    </lineage>
</organism>
<feature type="transmembrane region" description="Helical" evidence="1">
    <location>
        <begin position="94"/>
        <end position="115"/>
    </location>
</feature>
<evidence type="ECO:0000313" key="3">
    <source>
        <dbReference type="EMBL" id="QCT20887.1"/>
    </source>
</evidence>
<keyword evidence="1" id="KW-0472">Membrane</keyword>
<feature type="transmembrane region" description="Helical" evidence="1">
    <location>
        <begin position="7"/>
        <end position="25"/>
    </location>
</feature>
<gene>
    <name evidence="3" type="ORF">FEM41_15150</name>
</gene>
<evidence type="ECO:0000256" key="1">
    <source>
        <dbReference type="SAM" id="Phobius"/>
    </source>
</evidence>
<dbReference type="KEGG" id="izh:FEM41_15150"/>
<dbReference type="Proteomes" id="UP000302163">
    <property type="component" value="Chromosome"/>
</dbReference>